<evidence type="ECO:0000313" key="1">
    <source>
        <dbReference type="EMBL" id="PSU14141.1"/>
    </source>
</evidence>
<organism evidence="1 2">
    <name type="scientific">Photobacterium damselae</name>
    <dbReference type="NCBI Taxonomy" id="38293"/>
    <lineage>
        <taxon>Bacteria</taxon>
        <taxon>Pseudomonadati</taxon>
        <taxon>Pseudomonadota</taxon>
        <taxon>Gammaproteobacteria</taxon>
        <taxon>Vibrionales</taxon>
        <taxon>Vibrionaceae</taxon>
        <taxon>Photobacterium</taxon>
    </lineage>
</organism>
<dbReference type="Pfam" id="PF05045">
    <property type="entry name" value="RgpF"/>
    <property type="match status" value="1"/>
</dbReference>
<sequence>MNYIINKRRVAVIAHFDANGECEPYFSYFVKKISSLCERVIVVSTSGIKDHDFNTNVEVINRGNYGYDFASYKIGIENIKDISLYDQLIICNDSFYINDDFCIQKLLSFSDDDALSISDNHQFSHHLQSYFIVFNKKVLMSDFFFKFWHKVLFYKNKMKIVFDYEIALTNLLKVNGFTVNSFYKSQCVNFNPCHNESLQLLESSGVLKIDSIRNEIIKFDYSRYFSLEYNKLIEENIRRTKGFYKDRKLSLSNHVVVSESLFEYQTCNQKSEYAVILHLYYDDLALEILSHLKNIPFDFDIYISVKDESVILNIIDIFNKVAKNVFIYVSENKGRDVRPFFELLQKKDLRSYSAVLKIHSKKSKYSNIGENWRKEIYNSLLPSRSIISNLLSNFDDNKVGIAADFSSYVSSPDYWGGNRLKFDVLSDRLKLNDHQRYLFFVAGTMFWFNPKAIYKLIDNVSLDEFEDELNQQDATLAHALERLFTITAISNGYHCVDLSRNVLTPDIVMENKVKVLK</sequence>
<comment type="caution">
    <text evidence="1">The sequence shown here is derived from an EMBL/GenBank/DDBJ whole genome shotgun (WGS) entry which is preliminary data.</text>
</comment>
<name>A0ABD6WYL7_PHODM</name>
<proteinExistence type="predicted"/>
<dbReference type="EMBL" id="PYMM01000025">
    <property type="protein sequence ID" value="PSU14141.1"/>
    <property type="molecule type" value="Genomic_DNA"/>
</dbReference>
<evidence type="ECO:0000313" key="2">
    <source>
        <dbReference type="Proteomes" id="UP000241404"/>
    </source>
</evidence>
<evidence type="ECO:0008006" key="3">
    <source>
        <dbReference type="Google" id="ProtNLM"/>
    </source>
</evidence>
<reference evidence="1 2" key="1">
    <citation type="submission" date="2018-03" db="EMBL/GenBank/DDBJ databases">
        <title>Whole genome sequencing of Histamine producing bacteria.</title>
        <authorList>
            <person name="Butler K."/>
        </authorList>
    </citation>
    <scope>NUCLEOTIDE SEQUENCE [LARGE SCALE GENOMIC DNA]</scope>
    <source>
        <strain evidence="1 2">BT-6</strain>
    </source>
</reference>
<gene>
    <name evidence="1" type="ORF">CTM90_19835</name>
</gene>
<dbReference type="RefSeq" id="WP_107200501.1">
    <property type="nucleotide sequence ID" value="NZ_PYMM01000025.1"/>
</dbReference>
<dbReference type="Proteomes" id="UP000241404">
    <property type="component" value="Unassembled WGS sequence"/>
</dbReference>
<protein>
    <recommendedName>
        <fullName evidence="3">Rhamnan synthesis protein F</fullName>
    </recommendedName>
</protein>
<dbReference type="InterPro" id="IPR007739">
    <property type="entry name" value="RgpF"/>
</dbReference>
<accession>A0ABD6WYL7</accession>
<dbReference type="AlphaFoldDB" id="A0ABD6WYL7"/>